<dbReference type="Proteomes" id="UP000053372">
    <property type="component" value="Unassembled WGS sequence"/>
</dbReference>
<gene>
    <name evidence="1" type="ORF">BC008_24405</name>
</gene>
<dbReference type="RefSeq" id="WP_027842076.1">
    <property type="nucleotide sequence ID" value="NZ_LMTZ01000099.1"/>
</dbReference>
<dbReference type="InterPro" id="IPR014951">
    <property type="entry name" value="DUF1822"/>
</dbReference>
<evidence type="ECO:0008006" key="3">
    <source>
        <dbReference type="Google" id="ProtNLM"/>
    </source>
</evidence>
<name>A0A0V7ZP05_9CYAN</name>
<dbReference type="AlphaFoldDB" id="A0A0V7ZP05"/>
<dbReference type="OrthoDB" id="526290at2"/>
<dbReference type="Pfam" id="PF08852">
    <property type="entry name" value="DUF1822"/>
    <property type="match status" value="1"/>
</dbReference>
<comment type="caution">
    <text evidence="1">The sequence shown here is derived from an EMBL/GenBank/DDBJ whole genome shotgun (WGS) entry which is preliminary data.</text>
</comment>
<dbReference type="EMBL" id="LMTZ01000099">
    <property type="protein sequence ID" value="KST66122.1"/>
    <property type="molecule type" value="Genomic_DNA"/>
</dbReference>
<organism evidence="1 2">
    <name type="scientific">Mastigocoleus testarum BC008</name>
    <dbReference type="NCBI Taxonomy" id="371196"/>
    <lineage>
        <taxon>Bacteria</taxon>
        <taxon>Bacillati</taxon>
        <taxon>Cyanobacteriota</taxon>
        <taxon>Cyanophyceae</taxon>
        <taxon>Nostocales</taxon>
        <taxon>Hapalosiphonaceae</taxon>
        <taxon>Mastigocoleus</taxon>
    </lineage>
</organism>
<evidence type="ECO:0000313" key="1">
    <source>
        <dbReference type="EMBL" id="KST66122.1"/>
    </source>
</evidence>
<keyword evidence="2" id="KW-1185">Reference proteome</keyword>
<protein>
    <recommendedName>
        <fullName evidence="3">DUF1822 domain-containing protein</fullName>
    </recommendedName>
</protein>
<sequence>MIVTPMTELNHLWLEIPQSEQQQAWEESQSFSTASNCWNAYLNRLSINAFLPWLQEYAPGASIFPNSAALPSFWEVVNGTAIDFQGMRLVLIPSDAIDLSELRVPQEWVDIPGWVADYYVAVQVNPEEEWVRFWGYTTHAQLKNQARQDLSDRSYCLNGENLIADLSVLWVTHQLCPGEVTRAEVKPLPELGSAQIKNLLVRLGNSELLLPRLEVPFVTWGALLEHGGWRQRLYELRQGIRKQWSVPQWMQLGVSNIATSAGWRSIQIRPAHLGARSAETASGLQMIVRELIIDNQTYQLRIQPKDKIEDRIWRFELRNTNPNAMIPSGFKLKLLTEDLQPFPGNQAKAKTYVERLYIDVALSESEEGLVWEVEPLPENFEREILIF</sequence>
<accession>A0A0V7ZP05</accession>
<proteinExistence type="predicted"/>
<evidence type="ECO:0000313" key="2">
    <source>
        <dbReference type="Proteomes" id="UP000053372"/>
    </source>
</evidence>
<reference evidence="1 2" key="1">
    <citation type="journal article" date="2015" name="Genome Announc.">
        <title>Draft Genome of the Euendolithic (true boring) Cyanobacterium Mastigocoleus testarum strain BC008.</title>
        <authorList>
            <person name="Guida B.S."/>
            <person name="Garcia-Pichel F."/>
        </authorList>
    </citation>
    <scope>NUCLEOTIDE SEQUENCE [LARGE SCALE GENOMIC DNA]</scope>
    <source>
        <strain evidence="1 2">BC008</strain>
    </source>
</reference>